<keyword evidence="5 9" id="KW-0812">Transmembrane</keyword>
<evidence type="ECO:0000256" key="1">
    <source>
        <dbReference type="ARBA" id="ARBA00004429"/>
    </source>
</evidence>
<keyword evidence="6 9" id="KW-1133">Transmembrane helix</keyword>
<comment type="subcellular location">
    <subcellularLocation>
        <location evidence="1">Cell inner membrane</location>
        <topology evidence="1">Multi-pass membrane protein</topology>
    </subcellularLocation>
</comment>
<keyword evidence="4" id="KW-0997">Cell inner membrane</keyword>
<protein>
    <recommendedName>
        <fullName evidence="10">Tripartite ATP-independent periplasmic transporters DctQ component domain-containing protein</fullName>
    </recommendedName>
</protein>
<evidence type="ECO:0000256" key="3">
    <source>
        <dbReference type="ARBA" id="ARBA00022475"/>
    </source>
</evidence>
<comment type="caution">
    <text evidence="11">The sequence shown here is derived from an EMBL/GenBank/DDBJ whole genome shotgun (WGS) entry which is preliminary data.</text>
</comment>
<feature type="transmembrane region" description="Helical" evidence="9">
    <location>
        <begin position="12"/>
        <end position="36"/>
    </location>
</feature>
<dbReference type="PANTHER" id="PTHR35011">
    <property type="entry name" value="2,3-DIKETO-L-GULONATE TRAP TRANSPORTER SMALL PERMEASE PROTEIN YIAM"/>
    <property type="match status" value="1"/>
</dbReference>
<dbReference type="AlphaFoldDB" id="A0A0B0INE2"/>
<evidence type="ECO:0000313" key="11">
    <source>
        <dbReference type="EMBL" id="KHF41599.1"/>
    </source>
</evidence>
<evidence type="ECO:0000313" key="12">
    <source>
        <dbReference type="Proteomes" id="UP000030832"/>
    </source>
</evidence>
<dbReference type="OrthoDB" id="2084832at2"/>
<feature type="domain" description="Tripartite ATP-independent periplasmic transporters DctQ component" evidence="10">
    <location>
        <begin position="27"/>
        <end position="157"/>
    </location>
</feature>
<evidence type="ECO:0000256" key="6">
    <source>
        <dbReference type="ARBA" id="ARBA00022989"/>
    </source>
</evidence>
<feature type="transmembrane region" description="Helical" evidence="9">
    <location>
        <begin position="51"/>
        <end position="68"/>
    </location>
</feature>
<dbReference type="InterPro" id="IPR007387">
    <property type="entry name" value="TRAP_DctQ"/>
</dbReference>
<evidence type="ECO:0000256" key="4">
    <source>
        <dbReference type="ARBA" id="ARBA00022519"/>
    </source>
</evidence>
<comment type="similarity">
    <text evidence="8">Belongs to the TRAP transporter small permease family.</text>
</comment>
<keyword evidence="2" id="KW-0813">Transport</keyword>
<name>A0A0B0INE2_9BACI</name>
<keyword evidence="12" id="KW-1185">Reference proteome</keyword>
<dbReference type="InterPro" id="IPR055348">
    <property type="entry name" value="DctQ"/>
</dbReference>
<evidence type="ECO:0000256" key="5">
    <source>
        <dbReference type="ARBA" id="ARBA00022692"/>
    </source>
</evidence>
<dbReference type="eggNOG" id="COG3090">
    <property type="taxonomic scope" value="Bacteria"/>
</dbReference>
<evidence type="ECO:0000256" key="9">
    <source>
        <dbReference type="SAM" id="Phobius"/>
    </source>
</evidence>
<keyword evidence="3" id="KW-1003">Cell membrane</keyword>
<feature type="transmembrane region" description="Helical" evidence="9">
    <location>
        <begin position="88"/>
        <end position="112"/>
    </location>
</feature>
<evidence type="ECO:0000256" key="7">
    <source>
        <dbReference type="ARBA" id="ARBA00023136"/>
    </source>
</evidence>
<evidence type="ECO:0000256" key="8">
    <source>
        <dbReference type="ARBA" id="ARBA00038436"/>
    </source>
</evidence>
<sequence length="166" mass="18785">MSKFLSLVDKFLISIITKIITVCMVALTVIVFVQVISRYVFKTSVGDMGELPVYLMILAIWVAGALLARKDDHIKLDVMPLIIKNKKVLKYIRLFVNVLTVGSIGFFTYLSFDYVQFGIATGDTSAGLGFPLWWLTSFISISGLLITIYYILHSFKEAKELKKWKS</sequence>
<accession>A0A0B0INE2</accession>
<dbReference type="RefSeq" id="WP_034625691.1">
    <property type="nucleotide sequence ID" value="NZ_JRJU01000002.1"/>
</dbReference>
<dbReference type="EMBL" id="JRJU01000002">
    <property type="protein sequence ID" value="KHF41599.1"/>
    <property type="molecule type" value="Genomic_DNA"/>
</dbReference>
<reference evidence="11 12" key="1">
    <citation type="submission" date="2014-09" db="EMBL/GenBank/DDBJ databases">
        <title>Genome sequencing and annotation of Bacillus Okhensis strain Kh10-101T.</title>
        <authorList>
            <person name="Prakash J.S."/>
        </authorList>
    </citation>
    <scope>NUCLEOTIDE SEQUENCE [LARGE SCALE GENOMIC DNA]</scope>
    <source>
        <strain evidence="12">Kh10-101T</strain>
    </source>
</reference>
<dbReference type="GO" id="GO:0005886">
    <property type="term" value="C:plasma membrane"/>
    <property type="evidence" value="ECO:0007669"/>
    <property type="project" value="UniProtKB-SubCell"/>
</dbReference>
<gene>
    <name evidence="11" type="ORF">LQ50_02520</name>
</gene>
<keyword evidence="7 9" id="KW-0472">Membrane</keyword>
<dbReference type="STRING" id="333138.LQ50_02520"/>
<evidence type="ECO:0000256" key="2">
    <source>
        <dbReference type="ARBA" id="ARBA00022448"/>
    </source>
</evidence>
<organism evidence="11 12">
    <name type="scientific">Halalkalibacter okhensis</name>
    <dbReference type="NCBI Taxonomy" id="333138"/>
    <lineage>
        <taxon>Bacteria</taxon>
        <taxon>Bacillati</taxon>
        <taxon>Bacillota</taxon>
        <taxon>Bacilli</taxon>
        <taxon>Bacillales</taxon>
        <taxon>Bacillaceae</taxon>
        <taxon>Halalkalibacter</taxon>
    </lineage>
</organism>
<dbReference type="Proteomes" id="UP000030832">
    <property type="component" value="Unassembled WGS sequence"/>
</dbReference>
<dbReference type="Pfam" id="PF04290">
    <property type="entry name" value="DctQ"/>
    <property type="match status" value="1"/>
</dbReference>
<feature type="transmembrane region" description="Helical" evidence="9">
    <location>
        <begin position="132"/>
        <end position="152"/>
    </location>
</feature>
<evidence type="ECO:0000259" key="10">
    <source>
        <dbReference type="Pfam" id="PF04290"/>
    </source>
</evidence>
<proteinExistence type="inferred from homology"/>